<dbReference type="InterPro" id="IPR050266">
    <property type="entry name" value="AB_hydrolase_sf"/>
</dbReference>
<dbReference type="InterPro" id="IPR000086">
    <property type="entry name" value="NUDIX_hydrolase_dom"/>
</dbReference>
<dbReference type="InterPro" id="IPR029058">
    <property type="entry name" value="AB_hydrolase_fold"/>
</dbReference>
<dbReference type="Pfam" id="PF00561">
    <property type="entry name" value="Abhydrolase_1"/>
    <property type="match status" value="1"/>
</dbReference>
<dbReference type="Gene3D" id="3.90.79.10">
    <property type="entry name" value="Nucleoside Triphosphate Pyrophosphohydrolase"/>
    <property type="match status" value="1"/>
</dbReference>
<dbReference type="Proteomes" id="UP000241048">
    <property type="component" value="Unassembled WGS sequence"/>
</dbReference>
<evidence type="ECO:0000256" key="1">
    <source>
        <dbReference type="SAM" id="MobiDB-lite"/>
    </source>
</evidence>
<dbReference type="CDD" id="cd03426">
    <property type="entry name" value="NUDIX_CoAse_Nudt7"/>
    <property type="match status" value="1"/>
</dbReference>
<dbReference type="EMBL" id="PYLO01000007">
    <property type="protein sequence ID" value="PST35795.1"/>
    <property type="molecule type" value="Genomic_DNA"/>
</dbReference>
<feature type="compositionally biased region" description="Basic and acidic residues" evidence="1">
    <location>
        <begin position="159"/>
        <end position="177"/>
    </location>
</feature>
<dbReference type="Pfam" id="PF00293">
    <property type="entry name" value="NUDIX"/>
    <property type="match status" value="1"/>
</dbReference>
<accession>A0A2T3FKJ0</accession>
<dbReference type="InterPro" id="IPR015797">
    <property type="entry name" value="NUDIX_hydrolase-like_dom_sf"/>
</dbReference>
<dbReference type="SUPFAM" id="SSF53474">
    <property type="entry name" value="alpha/beta-Hydrolases"/>
    <property type="match status" value="1"/>
</dbReference>
<reference evidence="3 4" key="1">
    <citation type="submission" date="2018-03" db="EMBL/GenBank/DDBJ databases">
        <title>Lachnoclostridium SNUG30386 gen.nov., sp.nov., isolated from human faeces.</title>
        <authorList>
            <person name="Seo B."/>
            <person name="Jeon K."/>
            <person name="Ko G."/>
        </authorList>
    </citation>
    <scope>NUCLEOTIDE SEQUENCE [LARGE SCALE GENOMIC DNA]</scope>
    <source>
        <strain evidence="3 4">SNUG30386</strain>
    </source>
</reference>
<organism evidence="3 4">
    <name type="scientific">Clostridium fessum</name>
    <dbReference type="NCBI Taxonomy" id="2126740"/>
    <lineage>
        <taxon>Bacteria</taxon>
        <taxon>Bacillati</taxon>
        <taxon>Bacillota</taxon>
        <taxon>Clostridia</taxon>
        <taxon>Eubacteriales</taxon>
        <taxon>Clostridiaceae</taxon>
        <taxon>Clostridium</taxon>
    </lineage>
</organism>
<gene>
    <name evidence="3" type="ORF">C7U56_15015</name>
</gene>
<comment type="caution">
    <text evidence="3">The sequence shown here is derived from an EMBL/GenBank/DDBJ whole genome shotgun (WGS) entry which is preliminary data.</text>
</comment>
<name>A0A2T3FKJ0_9CLOT</name>
<evidence type="ECO:0000259" key="2">
    <source>
        <dbReference type="PROSITE" id="PS51462"/>
    </source>
</evidence>
<dbReference type="GO" id="GO:0010945">
    <property type="term" value="F:coenzyme A diphosphatase activity"/>
    <property type="evidence" value="ECO:0007669"/>
    <property type="project" value="InterPro"/>
</dbReference>
<evidence type="ECO:0000313" key="4">
    <source>
        <dbReference type="Proteomes" id="UP000241048"/>
    </source>
</evidence>
<feature type="domain" description="Nudix hydrolase" evidence="2">
    <location>
        <begin position="308"/>
        <end position="459"/>
    </location>
</feature>
<dbReference type="PROSITE" id="PS51462">
    <property type="entry name" value="NUDIX"/>
    <property type="match status" value="1"/>
</dbReference>
<dbReference type="SUPFAM" id="SSF55811">
    <property type="entry name" value="Nudix"/>
    <property type="match status" value="1"/>
</dbReference>
<feature type="compositionally biased region" description="Basic and acidic residues" evidence="1">
    <location>
        <begin position="184"/>
        <end position="197"/>
    </location>
</feature>
<proteinExistence type="predicted"/>
<feature type="region of interest" description="Disordered" evidence="1">
    <location>
        <begin position="159"/>
        <end position="197"/>
    </location>
</feature>
<sequence length="493" mass="56307">MNLYTKESGSGQPMVLLHGNGEDSSYFVNQLSFFESKYLVIAVDTRGHGRSPRGCGTFTLERFADDLKGFLDRRGLRRIILLGFSDGGNIALIFALKYPGYVDRLILNGANLNPFGMKPSVLADVAREYVGVVGKLWLQKSGIGQIRGKMQMAAGKMRTEKQFSKENEKQNGQERLNKQQRRSCQKEKIPENKENDRKANIHKKELLSLMLYEPWIRPELLHRLKMPVLVVAGSDDMIRECHTRQIARSLPNARLRLLEGTHFIAAENPDAFNQCVASFLEQTQGGELAQMSRVWGSRRAGRLEKEKIRRAAVLVPLIQKGGEYHVVFEVRAGSLKTQPGEICFPGGAVERDETPKQAAIREAMEELLISRRQIRVIAPLDVLEAPGAMEISPFLGALQGYRWSYSEAEVDHTFSVPLRWFAEHEPERYETELVTVPEETFPFEDVPGGRDYRWRRGHYDVYFYRREEGIIWGMTAKILRSLAEMYREDILLK</sequence>
<dbReference type="Gene3D" id="3.40.50.1820">
    <property type="entry name" value="alpha/beta hydrolase"/>
    <property type="match status" value="1"/>
</dbReference>
<dbReference type="RefSeq" id="WP_107001889.1">
    <property type="nucleotide sequence ID" value="NZ_JAQCTY010000010.1"/>
</dbReference>
<dbReference type="AlphaFoldDB" id="A0A2T3FKJ0"/>
<protein>
    <submittedName>
        <fullName evidence="3">DNA mismatch repair protein MutT</fullName>
    </submittedName>
</protein>
<evidence type="ECO:0000313" key="3">
    <source>
        <dbReference type="EMBL" id="PST35795.1"/>
    </source>
</evidence>
<dbReference type="PANTHER" id="PTHR43798:SF33">
    <property type="entry name" value="HYDROLASE, PUTATIVE (AFU_ORTHOLOGUE AFUA_2G14860)-RELATED"/>
    <property type="match status" value="1"/>
</dbReference>
<dbReference type="PANTHER" id="PTHR43798">
    <property type="entry name" value="MONOACYLGLYCEROL LIPASE"/>
    <property type="match status" value="1"/>
</dbReference>
<dbReference type="PRINTS" id="PR00111">
    <property type="entry name" value="ABHYDROLASE"/>
</dbReference>
<dbReference type="GO" id="GO:0016020">
    <property type="term" value="C:membrane"/>
    <property type="evidence" value="ECO:0007669"/>
    <property type="project" value="TreeGrafter"/>
</dbReference>
<dbReference type="InterPro" id="IPR045121">
    <property type="entry name" value="CoAse"/>
</dbReference>
<dbReference type="InterPro" id="IPR000073">
    <property type="entry name" value="AB_hydrolase_1"/>
</dbReference>
<keyword evidence="4" id="KW-1185">Reference proteome</keyword>